<dbReference type="Gene3D" id="3.30.70.20">
    <property type="match status" value="1"/>
</dbReference>
<keyword evidence="5 6" id="KW-0411">Iron-sulfur</keyword>
<dbReference type="AlphaFoldDB" id="A0A0G0T321"/>
<evidence type="ECO:0000256" key="3">
    <source>
        <dbReference type="ARBA" id="ARBA00022982"/>
    </source>
</evidence>
<dbReference type="InterPro" id="IPR051269">
    <property type="entry name" value="Fe-S_cluster_ET"/>
</dbReference>
<dbReference type="EMBL" id="LBZM01000027">
    <property type="protein sequence ID" value="KKR71463.1"/>
    <property type="molecule type" value="Genomic_DNA"/>
</dbReference>
<dbReference type="Pfam" id="PF13370">
    <property type="entry name" value="Fer4_13"/>
    <property type="match status" value="1"/>
</dbReference>
<dbReference type="PRINTS" id="PR00352">
    <property type="entry name" value="3FE4SFRDOXIN"/>
</dbReference>
<reference evidence="8 9" key="1">
    <citation type="journal article" date="2015" name="Nature">
        <title>rRNA introns, odd ribosomes, and small enigmatic genomes across a large radiation of phyla.</title>
        <authorList>
            <person name="Brown C.T."/>
            <person name="Hug L.A."/>
            <person name="Thomas B.C."/>
            <person name="Sharon I."/>
            <person name="Castelle C.J."/>
            <person name="Singh A."/>
            <person name="Wilkins M.J."/>
            <person name="Williams K.H."/>
            <person name="Banfield J.F."/>
        </authorList>
    </citation>
    <scope>NUCLEOTIDE SEQUENCE [LARGE SCALE GENOMIC DNA]</scope>
</reference>
<evidence type="ECO:0000259" key="7">
    <source>
        <dbReference type="PROSITE" id="PS51379"/>
    </source>
</evidence>
<proteinExistence type="predicted"/>
<evidence type="ECO:0000256" key="2">
    <source>
        <dbReference type="ARBA" id="ARBA00022723"/>
    </source>
</evidence>
<keyword evidence="4 6" id="KW-0408">Iron</keyword>
<evidence type="ECO:0000313" key="8">
    <source>
        <dbReference type="EMBL" id="KKR71463.1"/>
    </source>
</evidence>
<keyword evidence="3 6" id="KW-0249">Electron transport</keyword>
<accession>A0A0G0T321</accession>
<dbReference type="Proteomes" id="UP000034664">
    <property type="component" value="Unassembled WGS sequence"/>
</dbReference>
<dbReference type="GO" id="GO:0051536">
    <property type="term" value="F:iron-sulfur cluster binding"/>
    <property type="evidence" value="ECO:0007669"/>
    <property type="project" value="UniProtKB-KW"/>
</dbReference>
<dbReference type="PANTHER" id="PTHR36923">
    <property type="entry name" value="FERREDOXIN"/>
    <property type="match status" value="1"/>
</dbReference>
<feature type="domain" description="4Fe-4S ferredoxin-type" evidence="7">
    <location>
        <begin position="15"/>
        <end position="45"/>
    </location>
</feature>
<dbReference type="PANTHER" id="PTHR36923:SF3">
    <property type="entry name" value="FERREDOXIN"/>
    <property type="match status" value="1"/>
</dbReference>
<comment type="function">
    <text evidence="6">Ferredoxins are iron-sulfur proteins that transfer electrons in a wide variety of metabolic reactions.</text>
</comment>
<dbReference type="GO" id="GO:0005506">
    <property type="term" value="F:iron ion binding"/>
    <property type="evidence" value="ECO:0007669"/>
    <property type="project" value="UniProtKB-UniRule"/>
</dbReference>
<evidence type="ECO:0000256" key="1">
    <source>
        <dbReference type="ARBA" id="ARBA00022448"/>
    </source>
</evidence>
<protein>
    <recommendedName>
        <fullName evidence="6">Ferredoxin</fullName>
    </recommendedName>
</protein>
<evidence type="ECO:0000256" key="4">
    <source>
        <dbReference type="ARBA" id="ARBA00023004"/>
    </source>
</evidence>
<evidence type="ECO:0000256" key="6">
    <source>
        <dbReference type="RuleBase" id="RU368020"/>
    </source>
</evidence>
<dbReference type="GO" id="GO:0009055">
    <property type="term" value="F:electron transfer activity"/>
    <property type="evidence" value="ECO:0007669"/>
    <property type="project" value="UniProtKB-UniRule"/>
</dbReference>
<evidence type="ECO:0000313" key="9">
    <source>
        <dbReference type="Proteomes" id="UP000034664"/>
    </source>
</evidence>
<dbReference type="InterPro" id="IPR001080">
    <property type="entry name" value="3Fe4S_ferredoxin"/>
</dbReference>
<keyword evidence="2 6" id="KW-0479">Metal-binding</keyword>
<keyword evidence="1 6" id="KW-0813">Transport</keyword>
<name>A0A0G0T321_9BACT</name>
<comment type="caution">
    <text evidence="8">The sequence shown here is derived from an EMBL/GenBank/DDBJ whole genome shotgun (WGS) entry which is preliminary data.</text>
</comment>
<organism evidence="8 9">
    <name type="scientific">Candidatus Roizmanbacteria bacterium GW2011_GWB1_40_7</name>
    <dbReference type="NCBI Taxonomy" id="1618482"/>
    <lineage>
        <taxon>Bacteria</taxon>
        <taxon>Candidatus Roizmaniibacteriota</taxon>
    </lineage>
</organism>
<evidence type="ECO:0000256" key="5">
    <source>
        <dbReference type="ARBA" id="ARBA00023014"/>
    </source>
</evidence>
<sequence length="85" mass="8952">MSDAKIFTTSDGKVIKVQIDRDLCIGAATCVAVAPKMFALDNEAKAITLDTGGEESFQSVMDAAKSCPVAAIIIEDEQGNKIYPA</sequence>
<dbReference type="SUPFAM" id="SSF54862">
    <property type="entry name" value="4Fe-4S ferredoxins"/>
    <property type="match status" value="1"/>
</dbReference>
<dbReference type="InterPro" id="IPR017896">
    <property type="entry name" value="4Fe4S_Fe-S-bd"/>
</dbReference>
<gene>
    <name evidence="8" type="ORF">UU14_C0027G0002</name>
</gene>
<dbReference type="PROSITE" id="PS51379">
    <property type="entry name" value="4FE4S_FER_2"/>
    <property type="match status" value="1"/>
</dbReference>